<dbReference type="OrthoDB" id="2802215at2759"/>
<reference evidence="3" key="1">
    <citation type="submission" date="2021-03" db="EMBL/GenBank/DDBJ databases">
        <title>Draft genome sequence of rust myrtle Austropuccinia psidii MF-1, a brazilian biotype.</title>
        <authorList>
            <person name="Quecine M.C."/>
            <person name="Pachon D.M.R."/>
            <person name="Bonatelli M.L."/>
            <person name="Correr F.H."/>
            <person name="Franceschini L.M."/>
            <person name="Leite T.F."/>
            <person name="Margarido G.R.A."/>
            <person name="Almeida C.A."/>
            <person name="Ferrarezi J.A."/>
            <person name="Labate C.A."/>
        </authorList>
    </citation>
    <scope>NUCLEOTIDE SEQUENCE</scope>
    <source>
        <strain evidence="3">MF-1</strain>
    </source>
</reference>
<proteinExistence type="predicted"/>
<dbReference type="Pfam" id="PF25597">
    <property type="entry name" value="SH3_retrovirus"/>
    <property type="match status" value="1"/>
</dbReference>
<feature type="compositionally biased region" description="Polar residues" evidence="1">
    <location>
        <begin position="161"/>
        <end position="176"/>
    </location>
</feature>
<evidence type="ECO:0000313" key="3">
    <source>
        <dbReference type="EMBL" id="MBW0551574.1"/>
    </source>
</evidence>
<feature type="domain" description="Retroviral polymerase SH3-like" evidence="2">
    <location>
        <begin position="55"/>
        <end position="114"/>
    </location>
</feature>
<sequence>MLNGSRFPNNYWAEAVLTATMLSNLIPTASRQNLKPYVQWKGVTAQIKRIRVFGCKAIVSLSKSHRGWKLGPTGSEGILLGYENDNTCYCILRLSDRKGIISQHVTFDELSFPSLGSLHSKPLTIAGRASRTDPVLVDEIQPEVSAVVDETHSEEPAAPCSNGSPTPEVGQSSSLAPDQAPHHIKVIGPQHPTLISGEIYSQNILPFSR</sequence>
<dbReference type="AlphaFoldDB" id="A0A9Q3IXA4"/>
<dbReference type="Proteomes" id="UP000765509">
    <property type="component" value="Unassembled WGS sequence"/>
</dbReference>
<protein>
    <recommendedName>
        <fullName evidence="2">Retroviral polymerase SH3-like domain-containing protein</fullName>
    </recommendedName>
</protein>
<evidence type="ECO:0000259" key="2">
    <source>
        <dbReference type="Pfam" id="PF25597"/>
    </source>
</evidence>
<name>A0A9Q3IXA4_9BASI</name>
<keyword evidence="4" id="KW-1185">Reference proteome</keyword>
<comment type="caution">
    <text evidence="3">The sequence shown here is derived from an EMBL/GenBank/DDBJ whole genome shotgun (WGS) entry which is preliminary data.</text>
</comment>
<organism evidence="3 4">
    <name type="scientific">Austropuccinia psidii MF-1</name>
    <dbReference type="NCBI Taxonomy" id="1389203"/>
    <lineage>
        <taxon>Eukaryota</taxon>
        <taxon>Fungi</taxon>
        <taxon>Dikarya</taxon>
        <taxon>Basidiomycota</taxon>
        <taxon>Pucciniomycotina</taxon>
        <taxon>Pucciniomycetes</taxon>
        <taxon>Pucciniales</taxon>
        <taxon>Sphaerophragmiaceae</taxon>
        <taxon>Austropuccinia</taxon>
    </lineage>
</organism>
<feature type="region of interest" description="Disordered" evidence="1">
    <location>
        <begin position="148"/>
        <end position="177"/>
    </location>
</feature>
<evidence type="ECO:0000256" key="1">
    <source>
        <dbReference type="SAM" id="MobiDB-lite"/>
    </source>
</evidence>
<accession>A0A9Q3IXA4</accession>
<evidence type="ECO:0000313" key="4">
    <source>
        <dbReference type="Proteomes" id="UP000765509"/>
    </source>
</evidence>
<gene>
    <name evidence="3" type="ORF">O181_091289</name>
</gene>
<dbReference type="InterPro" id="IPR057670">
    <property type="entry name" value="SH3_retrovirus"/>
</dbReference>
<dbReference type="EMBL" id="AVOT02057472">
    <property type="protein sequence ID" value="MBW0551574.1"/>
    <property type="molecule type" value="Genomic_DNA"/>
</dbReference>